<dbReference type="EMBL" id="JAAIUW010000003">
    <property type="protein sequence ID" value="KAF7837191.1"/>
    <property type="molecule type" value="Genomic_DNA"/>
</dbReference>
<comment type="caution">
    <text evidence="2">The sequence shown here is derived from an EMBL/GenBank/DDBJ whole genome shotgun (WGS) entry which is preliminary data.</text>
</comment>
<accession>A0A835CBG7</accession>
<evidence type="ECO:0000313" key="2">
    <source>
        <dbReference type="EMBL" id="KAF7837191.1"/>
    </source>
</evidence>
<evidence type="ECO:0000313" key="3">
    <source>
        <dbReference type="Proteomes" id="UP000634136"/>
    </source>
</evidence>
<reference evidence="2" key="1">
    <citation type="submission" date="2020-09" db="EMBL/GenBank/DDBJ databases">
        <title>Genome-Enabled Discovery of Anthraquinone Biosynthesis in Senna tora.</title>
        <authorList>
            <person name="Kang S.-H."/>
            <person name="Pandey R.P."/>
            <person name="Lee C.-M."/>
            <person name="Sim J.-S."/>
            <person name="Jeong J.-T."/>
            <person name="Choi B.-S."/>
            <person name="Jung M."/>
            <person name="Ginzburg D."/>
            <person name="Zhao K."/>
            <person name="Won S.Y."/>
            <person name="Oh T.-J."/>
            <person name="Yu Y."/>
            <person name="Kim N.-H."/>
            <person name="Lee O.R."/>
            <person name="Lee T.-H."/>
            <person name="Bashyal P."/>
            <person name="Kim T.-S."/>
            <person name="Lee W.-H."/>
            <person name="Kawkins C."/>
            <person name="Kim C.-K."/>
            <person name="Kim J.S."/>
            <person name="Ahn B.O."/>
            <person name="Rhee S.Y."/>
            <person name="Sohng J.K."/>
        </authorList>
    </citation>
    <scope>NUCLEOTIDE SEQUENCE</scope>
    <source>
        <tissue evidence="2">Leaf</tissue>
    </source>
</reference>
<dbReference type="Proteomes" id="UP000634136">
    <property type="component" value="Unassembled WGS sequence"/>
</dbReference>
<gene>
    <name evidence="2" type="ORF">G2W53_005673</name>
</gene>
<protein>
    <submittedName>
        <fullName evidence="2">Cytochrome c oxidase assembly factor like</fullName>
    </submittedName>
</protein>
<organism evidence="2 3">
    <name type="scientific">Senna tora</name>
    <dbReference type="NCBI Taxonomy" id="362788"/>
    <lineage>
        <taxon>Eukaryota</taxon>
        <taxon>Viridiplantae</taxon>
        <taxon>Streptophyta</taxon>
        <taxon>Embryophyta</taxon>
        <taxon>Tracheophyta</taxon>
        <taxon>Spermatophyta</taxon>
        <taxon>Magnoliopsida</taxon>
        <taxon>eudicotyledons</taxon>
        <taxon>Gunneridae</taxon>
        <taxon>Pentapetalae</taxon>
        <taxon>rosids</taxon>
        <taxon>fabids</taxon>
        <taxon>Fabales</taxon>
        <taxon>Fabaceae</taxon>
        <taxon>Caesalpinioideae</taxon>
        <taxon>Cassia clade</taxon>
        <taxon>Senna</taxon>
    </lineage>
</organism>
<proteinExistence type="predicted"/>
<dbReference type="PANTHER" id="PTHR48236:SF1">
    <property type="entry name" value="COX19-LIKE CHCH FAMILY PROTEIN"/>
    <property type="match status" value="1"/>
</dbReference>
<dbReference type="AlphaFoldDB" id="A0A835CBG7"/>
<dbReference type="OrthoDB" id="5586401at2759"/>
<dbReference type="PANTHER" id="PTHR48236">
    <property type="entry name" value="COX19-LIKE CHCH FAMILY PROTEIN"/>
    <property type="match status" value="1"/>
</dbReference>
<sequence>MDQSLPNRSGDIPPPQPLHQSDADEEDENVKQLDECSSLYLSMQECIVNTNRDWKACQMGMSCLA</sequence>
<evidence type="ECO:0000256" key="1">
    <source>
        <dbReference type="SAM" id="MobiDB-lite"/>
    </source>
</evidence>
<name>A0A835CBG7_9FABA</name>
<keyword evidence="3" id="KW-1185">Reference proteome</keyword>
<feature type="region of interest" description="Disordered" evidence="1">
    <location>
        <begin position="1"/>
        <end position="31"/>
    </location>
</feature>